<evidence type="ECO:0000313" key="3">
    <source>
        <dbReference type="Proteomes" id="UP000308230"/>
    </source>
</evidence>
<feature type="transmembrane region" description="Helical" evidence="1">
    <location>
        <begin position="124"/>
        <end position="144"/>
    </location>
</feature>
<reference evidence="2 3" key="1">
    <citation type="submission" date="2019-04" db="EMBL/GenBank/DDBJ databases">
        <title>Bacillus caeni sp. nov., a bacterium isolated from mangrove sediment.</title>
        <authorList>
            <person name="Huang H."/>
            <person name="Mo K."/>
            <person name="Hu Y."/>
        </authorList>
    </citation>
    <scope>NUCLEOTIDE SEQUENCE [LARGE SCALE GENOMIC DNA]</scope>
    <source>
        <strain evidence="2 3">HB172195</strain>
    </source>
</reference>
<feature type="transmembrane region" description="Helical" evidence="1">
    <location>
        <begin position="33"/>
        <end position="50"/>
    </location>
</feature>
<protein>
    <submittedName>
        <fullName evidence="2">Cytochrome c biogenesis protein CcdC</fullName>
    </submittedName>
</protein>
<keyword evidence="1" id="KW-0812">Transmembrane</keyword>
<comment type="caution">
    <text evidence="2">The sequence shown here is derived from an EMBL/GenBank/DDBJ whole genome shotgun (WGS) entry which is preliminary data.</text>
</comment>
<dbReference type="PIRSF" id="PIRSF021441">
    <property type="entry name" value="DUF1453"/>
    <property type="match status" value="1"/>
</dbReference>
<dbReference type="OrthoDB" id="120091at2"/>
<feature type="transmembrane region" description="Helical" evidence="1">
    <location>
        <begin position="94"/>
        <end position="112"/>
    </location>
</feature>
<feature type="transmembrane region" description="Helical" evidence="1">
    <location>
        <begin position="56"/>
        <end position="74"/>
    </location>
</feature>
<keyword evidence="1" id="KW-1133">Transmembrane helix</keyword>
<keyword evidence="3" id="KW-1185">Reference proteome</keyword>
<feature type="transmembrane region" description="Helical" evidence="1">
    <location>
        <begin position="6"/>
        <end position="21"/>
    </location>
</feature>
<organism evidence="2 3">
    <name type="scientific">Exobacillus caeni</name>
    <dbReference type="NCBI Taxonomy" id="2574798"/>
    <lineage>
        <taxon>Bacteria</taxon>
        <taxon>Bacillati</taxon>
        <taxon>Bacillota</taxon>
        <taxon>Bacilli</taxon>
        <taxon>Bacillales</taxon>
        <taxon>Guptibacillaceae</taxon>
        <taxon>Exobacillus</taxon>
    </lineage>
</organism>
<sequence length="161" mass="18399">MILLSTIIGAIMALGVIFIRLKASQKPVSAKKIILPPIFMSTGFLMFVVPQTWVPLYEAAEAFSVGAIFSLLLIKTSQFHIKSDQIYLKRSKAFAFILIGLLVFRIALKTYLGQYISVVQTSSLFFILAFGMILPWRVAMYIQYKRMERNLIHRLKFQQTT</sequence>
<dbReference type="AlphaFoldDB" id="A0A5R9F345"/>
<dbReference type="InterPro" id="IPR058247">
    <property type="entry name" value="DUF1453"/>
</dbReference>
<accession>A0A5R9F345</accession>
<gene>
    <name evidence="2" type="ORF">FCL54_09795</name>
</gene>
<name>A0A5R9F345_9BACL</name>
<dbReference type="EMBL" id="SWLG01000006">
    <property type="protein sequence ID" value="TLS37431.1"/>
    <property type="molecule type" value="Genomic_DNA"/>
</dbReference>
<dbReference type="RefSeq" id="WP_138125853.1">
    <property type="nucleotide sequence ID" value="NZ_SWLG01000006.1"/>
</dbReference>
<keyword evidence="1" id="KW-0472">Membrane</keyword>
<dbReference type="Pfam" id="PF07301">
    <property type="entry name" value="DUF1453"/>
    <property type="match status" value="1"/>
</dbReference>
<proteinExistence type="predicted"/>
<evidence type="ECO:0000256" key="1">
    <source>
        <dbReference type="SAM" id="Phobius"/>
    </source>
</evidence>
<dbReference type="PANTHER" id="PTHR39164">
    <property type="entry name" value="PROTEIN CCDC"/>
    <property type="match status" value="1"/>
</dbReference>
<dbReference type="InterPro" id="IPR031306">
    <property type="entry name" value="CcdC"/>
</dbReference>
<dbReference type="PANTHER" id="PTHR39164:SF1">
    <property type="entry name" value="PROTEIN CCDC"/>
    <property type="match status" value="1"/>
</dbReference>
<evidence type="ECO:0000313" key="2">
    <source>
        <dbReference type="EMBL" id="TLS37431.1"/>
    </source>
</evidence>
<dbReference type="Proteomes" id="UP000308230">
    <property type="component" value="Unassembled WGS sequence"/>
</dbReference>